<dbReference type="InterPro" id="IPR036852">
    <property type="entry name" value="Peptidase_S8/S53_dom_sf"/>
</dbReference>
<proteinExistence type="inferred from homology"/>
<dbReference type="PROSITE" id="PS00138">
    <property type="entry name" value="SUBTILASE_SER"/>
    <property type="match status" value="1"/>
</dbReference>
<dbReference type="GO" id="GO:0008237">
    <property type="term" value="F:metallopeptidase activity"/>
    <property type="evidence" value="ECO:0007669"/>
    <property type="project" value="UniProtKB-KW"/>
</dbReference>
<dbReference type="Pfam" id="PF00082">
    <property type="entry name" value="Peptidase_S8"/>
    <property type="match status" value="1"/>
</dbReference>
<sequence length="564" mass="60630">MGFKSGILGLGLLSVACNGFANTGDDSVRVIIKYKQQQPMSIASLKSQVFHFTQIPVKEIKPMANGAYSVIFDASNYSSVEVKPKDGDTTAMVLERLRKNPNVLYVVKDRVGYFKPLPDPKINQELSGLLSHESQWDEFERPAGIRLESKPGLRDGAWAYTTGKSRKPVVVAVLDTGVAFNDSLINNLVKDENGNVFGWNFAGNNNDLSDETRSYHGTHVAGTIAGYGDVMNGVGEDLKVLTIKIPAGNGMFYESAVVNGIYWAVGGDVPGVPKNKYPAKVLNMSFGVDLDPTKEIDYCDEALQEALFFARKKGAVVAVAAGNDNVWEHYNAPAVCNGTIKVASTGPEGFRSYFSNYGPSITLAAPGGDKRYGAAGGILSTVNPGGGYASSGFDFYQGTSMASPHVAGVAGLIFAVSDRDLKPEQVEQILYVTTHEFGQSNDANKSCVGKKPCGHGILDADNAVQAALGGYDVLFSAPKMTDLVTQECGKNRLTPGNNIIKSGPAAWIPNKVSCESNINYQNPHVEQTKDGQIYAYYGSMSFRLDQTAYKECHIVGYDGVGCYL</sequence>
<evidence type="ECO:0000256" key="6">
    <source>
        <dbReference type="RuleBase" id="RU003355"/>
    </source>
</evidence>
<evidence type="ECO:0000256" key="5">
    <source>
        <dbReference type="PROSITE-ProRule" id="PRU01240"/>
    </source>
</evidence>
<feature type="active site" description="Charge relay system" evidence="5">
    <location>
        <position position="400"/>
    </location>
</feature>
<organism evidence="8 9">
    <name type="scientific">Legionella norrlandica</name>
    <dbReference type="NCBI Taxonomy" id="1498499"/>
    <lineage>
        <taxon>Bacteria</taxon>
        <taxon>Pseudomonadati</taxon>
        <taxon>Pseudomonadota</taxon>
        <taxon>Gammaproteobacteria</taxon>
        <taxon>Legionellales</taxon>
        <taxon>Legionellaceae</taxon>
        <taxon>Legionella</taxon>
    </lineage>
</organism>
<dbReference type="RefSeq" id="WP_035888967.1">
    <property type="nucleotide sequence ID" value="NZ_JNCF01000018.1"/>
</dbReference>
<dbReference type="InterPro" id="IPR000209">
    <property type="entry name" value="Peptidase_S8/S53_dom"/>
</dbReference>
<feature type="active site" description="Charge relay system" evidence="5">
    <location>
        <position position="216"/>
    </location>
</feature>
<dbReference type="EMBL" id="JNCF01000018">
    <property type="protein sequence ID" value="KGP63390.1"/>
    <property type="molecule type" value="Genomic_DNA"/>
</dbReference>
<dbReference type="PROSITE" id="PS51257">
    <property type="entry name" value="PROKAR_LIPOPROTEIN"/>
    <property type="match status" value="1"/>
</dbReference>
<dbReference type="STRING" id="1498499.EP47_02245"/>
<dbReference type="GO" id="GO:0006508">
    <property type="term" value="P:proteolysis"/>
    <property type="evidence" value="ECO:0007669"/>
    <property type="project" value="UniProtKB-KW"/>
</dbReference>
<keyword evidence="4 5" id="KW-0720">Serine protease</keyword>
<dbReference type="PANTHER" id="PTHR43806">
    <property type="entry name" value="PEPTIDASE S8"/>
    <property type="match status" value="1"/>
</dbReference>
<dbReference type="PROSITE" id="PS00136">
    <property type="entry name" value="SUBTILASE_ASP"/>
    <property type="match status" value="1"/>
</dbReference>
<dbReference type="OrthoDB" id="9790784at2"/>
<dbReference type="PROSITE" id="PS00137">
    <property type="entry name" value="SUBTILASE_HIS"/>
    <property type="match status" value="1"/>
</dbReference>
<dbReference type="InterPro" id="IPR023828">
    <property type="entry name" value="Peptidase_S8_Ser-AS"/>
</dbReference>
<evidence type="ECO:0000256" key="2">
    <source>
        <dbReference type="ARBA" id="ARBA00022670"/>
    </source>
</evidence>
<comment type="similarity">
    <text evidence="1 5 6">Belongs to the peptidase S8 family.</text>
</comment>
<gene>
    <name evidence="8" type="ORF">EP47_02245</name>
</gene>
<comment type="caution">
    <text evidence="8">The sequence shown here is derived from an EMBL/GenBank/DDBJ whole genome shotgun (WGS) entry which is preliminary data.</text>
</comment>
<reference evidence="8 9" key="1">
    <citation type="submission" date="2014-05" db="EMBL/GenBank/DDBJ databases">
        <authorList>
            <person name="Rizzardi K."/>
            <person name="Winiecka-Krusnell J."/>
            <person name="Ramliden M."/>
            <person name="Alm E."/>
            <person name="Andersson S."/>
            <person name="Byfors S."/>
        </authorList>
    </citation>
    <scope>NUCLEOTIDE SEQUENCE [LARGE SCALE GENOMIC DNA]</scope>
    <source>
        <strain evidence="8 9">LEGN</strain>
    </source>
</reference>
<evidence type="ECO:0000256" key="3">
    <source>
        <dbReference type="ARBA" id="ARBA00022801"/>
    </source>
</evidence>
<keyword evidence="2 5" id="KW-0645">Protease</keyword>
<feature type="domain" description="Peptidase S8/S53" evidence="7">
    <location>
        <begin position="167"/>
        <end position="434"/>
    </location>
</feature>
<feature type="active site" description="Charge relay system" evidence="5">
    <location>
        <position position="175"/>
    </location>
</feature>
<dbReference type="GO" id="GO:0004252">
    <property type="term" value="F:serine-type endopeptidase activity"/>
    <property type="evidence" value="ECO:0007669"/>
    <property type="project" value="UniProtKB-UniRule"/>
</dbReference>
<dbReference type="SUPFAM" id="SSF52743">
    <property type="entry name" value="Subtilisin-like"/>
    <property type="match status" value="1"/>
</dbReference>
<protein>
    <submittedName>
        <fullName evidence="8">Serine metalloprotease</fullName>
    </submittedName>
</protein>
<dbReference type="PRINTS" id="PR00723">
    <property type="entry name" value="SUBTILISIN"/>
</dbReference>
<dbReference type="Gene3D" id="3.40.50.200">
    <property type="entry name" value="Peptidase S8/S53 domain"/>
    <property type="match status" value="1"/>
</dbReference>
<keyword evidence="3 5" id="KW-0378">Hydrolase</keyword>
<evidence type="ECO:0000256" key="1">
    <source>
        <dbReference type="ARBA" id="ARBA00011073"/>
    </source>
</evidence>
<dbReference type="Proteomes" id="UP000054422">
    <property type="component" value="Unassembled WGS sequence"/>
</dbReference>
<name>A0A0A2SQM6_9GAMM</name>
<dbReference type="InterPro" id="IPR015500">
    <property type="entry name" value="Peptidase_S8_subtilisin-rel"/>
</dbReference>
<dbReference type="InterPro" id="IPR022398">
    <property type="entry name" value="Peptidase_S8_His-AS"/>
</dbReference>
<keyword evidence="8" id="KW-0482">Metalloprotease</keyword>
<dbReference type="InterPro" id="IPR023827">
    <property type="entry name" value="Peptidase_S8_Asp-AS"/>
</dbReference>
<evidence type="ECO:0000256" key="4">
    <source>
        <dbReference type="ARBA" id="ARBA00022825"/>
    </source>
</evidence>
<evidence type="ECO:0000313" key="8">
    <source>
        <dbReference type="EMBL" id="KGP63390.1"/>
    </source>
</evidence>
<dbReference type="PANTHER" id="PTHR43806:SF11">
    <property type="entry name" value="CEREVISIN-RELATED"/>
    <property type="match status" value="1"/>
</dbReference>
<dbReference type="AlphaFoldDB" id="A0A0A2SQM6"/>
<dbReference type="InterPro" id="IPR050131">
    <property type="entry name" value="Peptidase_S8_subtilisin-like"/>
</dbReference>
<accession>A0A0A2SQM6</accession>
<keyword evidence="9" id="KW-1185">Reference proteome</keyword>
<evidence type="ECO:0000259" key="7">
    <source>
        <dbReference type="Pfam" id="PF00082"/>
    </source>
</evidence>
<dbReference type="PROSITE" id="PS51892">
    <property type="entry name" value="SUBTILASE"/>
    <property type="match status" value="1"/>
</dbReference>
<evidence type="ECO:0000313" key="9">
    <source>
        <dbReference type="Proteomes" id="UP000054422"/>
    </source>
</evidence>